<feature type="chain" id="PRO_5025403237" description="Protein quiver" evidence="1">
    <location>
        <begin position="21"/>
        <end position="126"/>
    </location>
</feature>
<protein>
    <recommendedName>
        <fullName evidence="4">Protein quiver</fullName>
    </recommendedName>
</protein>
<gene>
    <name evidence="2" type="ORF">GCK72_025436</name>
</gene>
<name>A0A6A5G333_CAERE</name>
<comment type="caution">
    <text evidence="2">The sequence shown here is derived from an EMBL/GenBank/DDBJ whole genome shotgun (WGS) entry which is preliminary data.</text>
</comment>
<evidence type="ECO:0000313" key="2">
    <source>
        <dbReference type="EMBL" id="KAF1748969.1"/>
    </source>
</evidence>
<dbReference type="KEGG" id="crq:GCK72_025436"/>
<keyword evidence="1" id="KW-0732">Signal</keyword>
<dbReference type="EMBL" id="WUAV01000006">
    <property type="protein sequence ID" value="KAF1748969.1"/>
    <property type="molecule type" value="Genomic_DNA"/>
</dbReference>
<evidence type="ECO:0000256" key="1">
    <source>
        <dbReference type="SAM" id="SignalP"/>
    </source>
</evidence>
<proteinExistence type="predicted"/>
<dbReference type="Proteomes" id="UP000483820">
    <property type="component" value="Chromosome X"/>
</dbReference>
<dbReference type="AlphaFoldDB" id="A0A6A5G333"/>
<organism evidence="2 3">
    <name type="scientific">Caenorhabditis remanei</name>
    <name type="common">Caenorhabditis vulgaris</name>
    <dbReference type="NCBI Taxonomy" id="31234"/>
    <lineage>
        <taxon>Eukaryota</taxon>
        <taxon>Metazoa</taxon>
        <taxon>Ecdysozoa</taxon>
        <taxon>Nematoda</taxon>
        <taxon>Chromadorea</taxon>
        <taxon>Rhabditida</taxon>
        <taxon>Rhabditina</taxon>
        <taxon>Rhabditomorpha</taxon>
        <taxon>Rhabditoidea</taxon>
        <taxon>Rhabditidae</taxon>
        <taxon>Peloderinae</taxon>
        <taxon>Caenorhabditis</taxon>
    </lineage>
</organism>
<feature type="signal peptide" evidence="1">
    <location>
        <begin position="1"/>
        <end position="20"/>
    </location>
</feature>
<evidence type="ECO:0008006" key="4">
    <source>
        <dbReference type="Google" id="ProtNLM"/>
    </source>
</evidence>
<dbReference type="CTD" id="9819399"/>
<sequence length="126" mass="14664">MMKFSSLLLLVFLVSTFAHCESLLCYSGFEGAMEIESGFDYCYDTIDFDSREVVYDGHKGHNHIFNETRPIEMEDGPCFINYEKQTVATYCYCTDSLCNVPRRTRRLVQSTYLLSLLEEYHAKHRG</sequence>
<reference evidence="2 3" key="1">
    <citation type="submission" date="2019-12" db="EMBL/GenBank/DDBJ databases">
        <title>Chromosome-level assembly of the Caenorhabditis remanei genome.</title>
        <authorList>
            <person name="Teterina A.A."/>
            <person name="Willis J.H."/>
            <person name="Phillips P.C."/>
        </authorList>
    </citation>
    <scope>NUCLEOTIDE SEQUENCE [LARGE SCALE GENOMIC DNA]</scope>
    <source>
        <strain evidence="2 3">PX506</strain>
        <tissue evidence="2">Whole organism</tissue>
    </source>
</reference>
<accession>A0A6A5G333</accession>
<dbReference type="GeneID" id="9819399"/>
<evidence type="ECO:0000313" key="3">
    <source>
        <dbReference type="Proteomes" id="UP000483820"/>
    </source>
</evidence>
<dbReference type="RefSeq" id="XP_003103651.2">
    <property type="nucleotide sequence ID" value="XM_003103603.2"/>
</dbReference>